<evidence type="ECO:0000313" key="2">
    <source>
        <dbReference type="EMBL" id="RHM09897.1"/>
    </source>
</evidence>
<dbReference type="InterPro" id="IPR000182">
    <property type="entry name" value="GNAT_dom"/>
</dbReference>
<dbReference type="PANTHER" id="PTHR43792">
    <property type="entry name" value="GNAT FAMILY, PUTATIVE (AFU_ORTHOLOGUE AFUA_3G00765)-RELATED-RELATED"/>
    <property type="match status" value="1"/>
</dbReference>
<comment type="caution">
    <text evidence="2">The sequence shown here is derived from an EMBL/GenBank/DDBJ whole genome shotgun (WGS) entry which is preliminary data.</text>
</comment>
<dbReference type="EMBL" id="QRPK01000032">
    <property type="protein sequence ID" value="RHM09897.1"/>
    <property type="molecule type" value="Genomic_DNA"/>
</dbReference>
<keyword evidence="2" id="KW-0808">Transferase</keyword>
<dbReference type="InterPro" id="IPR016181">
    <property type="entry name" value="Acyl_CoA_acyltransferase"/>
</dbReference>
<reference evidence="2 3" key="1">
    <citation type="submission" date="2018-08" db="EMBL/GenBank/DDBJ databases">
        <title>A genome reference for cultivated species of the human gut microbiota.</title>
        <authorList>
            <person name="Zou Y."/>
            <person name="Xue W."/>
            <person name="Luo G."/>
        </authorList>
    </citation>
    <scope>NUCLEOTIDE SEQUENCE [LARGE SCALE GENOMIC DNA]</scope>
    <source>
        <strain evidence="2 3">AF35-6BH</strain>
    </source>
</reference>
<proteinExistence type="predicted"/>
<dbReference type="GeneID" id="92794052"/>
<dbReference type="Pfam" id="PF13302">
    <property type="entry name" value="Acetyltransf_3"/>
    <property type="match status" value="1"/>
</dbReference>
<evidence type="ECO:0000313" key="3">
    <source>
        <dbReference type="Proteomes" id="UP000284868"/>
    </source>
</evidence>
<dbReference type="GO" id="GO:0016747">
    <property type="term" value="F:acyltransferase activity, transferring groups other than amino-acyl groups"/>
    <property type="evidence" value="ECO:0007669"/>
    <property type="project" value="InterPro"/>
</dbReference>
<evidence type="ECO:0000259" key="1">
    <source>
        <dbReference type="PROSITE" id="PS51186"/>
    </source>
</evidence>
<dbReference type="PANTHER" id="PTHR43792:SF1">
    <property type="entry name" value="N-ACETYLTRANSFERASE DOMAIN-CONTAINING PROTEIN"/>
    <property type="match status" value="1"/>
</dbReference>
<dbReference type="PROSITE" id="PS51186">
    <property type="entry name" value="GNAT"/>
    <property type="match status" value="1"/>
</dbReference>
<keyword evidence="3" id="KW-1185">Reference proteome</keyword>
<accession>A0A415PB30</accession>
<feature type="domain" description="N-acetyltransferase" evidence="1">
    <location>
        <begin position="13"/>
        <end position="176"/>
    </location>
</feature>
<dbReference type="Proteomes" id="UP000284868">
    <property type="component" value="Unassembled WGS sequence"/>
</dbReference>
<dbReference type="Gene3D" id="3.40.630.30">
    <property type="match status" value="1"/>
</dbReference>
<dbReference type="SUPFAM" id="SSF55729">
    <property type="entry name" value="Acyl-CoA N-acyltransferases (Nat)"/>
    <property type="match status" value="1"/>
</dbReference>
<dbReference type="OrthoDB" id="9785602at2"/>
<organism evidence="2 3">
    <name type="scientific">Amedibacillus dolichus</name>
    <dbReference type="NCBI Taxonomy" id="31971"/>
    <lineage>
        <taxon>Bacteria</taxon>
        <taxon>Bacillati</taxon>
        <taxon>Bacillota</taxon>
        <taxon>Erysipelotrichia</taxon>
        <taxon>Erysipelotrichales</taxon>
        <taxon>Erysipelotrichaceae</taxon>
        <taxon>Amedibacillus</taxon>
    </lineage>
</organism>
<dbReference type="RefSeq" id="WP_004800627.1">
    <property type="nucleotide sequence ID" value="NZ_CABKNA010000002.1"/>
</dbReference>
<gene>
    <name evidence="2" type="ORF">DWZ83_06780</name>
</gene>
<name>A0A415PB30_9FIRM</name>
<sequence length="181" mass="21775">MDFTFSEIYTKRLYLRPLEEGDAIDMYHYMMDIETLRYLSYTPHKSVEETLNFLKTELLCYEQHQDFMPMAILLEEKDCLIGHIQLHTYRENSAQLCYLLHKDAWHKGYAREALEAMLDRALYEKHLLYVDAVYDVENLASERLLTACGFHKQKQMERYFQKFGLYRDVILARKYKGEETI</sequence>
<protein>
    <submittedName>
        <fullName evidence="2">N-acetyltransferase</fullName>
    </submittedName>
</protein>
<dbReference type="AlphaFoldDB" id="A0A415PB30"/>
<dbReference type="InterPro" id="IPR051531">
    <property type="entry name" value="N-acetyltransferase"/>
</dbReference>